<gene>
    <name evidence="2" type="ORF">LCGC14_2663390</name>
</gene>
<dbReference type="Pfam" id="PF14243">
    <property type="entry name" value="R2K_3"/>
    <property type="match status" value="1"/>
</dbReference>
<sequence>MSEFNRNSMCLWWPAVKDLPIPMPETVMLEEPREGLLEDFFGAICDRNEEAQKALLPEWEPYEERVHAEADKLGFPLFWRTDILSGKHRWKHTCYLPRRESIRENIFSLLEEHYIGFGIPDPRALVLREFLKLESSFRAFDEMPVSRERRYFVRDGRVVCRHAYWPEEAIRSPNHDDWRERLEYLNQEDAAEFEILMGHARLVSKEVEGYWSVDFALKEYGKWHLIDMAGGEDSWHPEDCPHAPKRRSG</sequence>
<dbReference type="InterPro" id="IPR025643">
    <property type="entry name" value="R2K_3"/>
</dbReference>
<comment type="caution">
    <text evidence="2">The sequence shown here is derived from an EMBL/GenBank/DDBJ whole genome shotgun (WGS) entry which is preliminary data.</text>
</comment>
<evidence type="ECO:0000259" key="1">
    <source>
        <dbReference type="Pfam" id="PF14243"/>
    </source>
</evidence>
<organism evidence="2">
    <name type="scientific">marine sediment metagenome</name>
    <dbReference type="NCBI Taxonomy" id="412755"/>
    <lineage>
        <taxon>unclassified sequences</taxon>
        <taxon>metagenomes</taxon>
        <taxon>ecological metagenomes</taxon>
    </lineage>
</organism>
<accession>A0A0F9ADP8</accession>
<proteinExistence type="predicted"/>
<reference evidence="2" key="1">
    <citation type="journal article" date="2015" name="Nature">
        <title>Complex archaea that bridge the gap between prokaryotes and eukaryotes.</title>
        <authorList>
            <person name="Spang A."/>
            <person name="Saw J.H."/>
            <person name="Jorgensen S.L."/>
            <person name="Zaremba-Niedzwiedzka K."/>
            <person name="Martijn J."/>
            <person name="Lind A.E."/>
            <person name="van Eijk R."/>
            <person name="Schleper C."/>
            <person name="Guy L."/>
            <person name="Ettema T.J."/>
        </authorList>
    </citation>
    <scope>NUCLEOTIDE SEQUENCE</scope>
</reference>
<dbReference type="AlphaFoldDB" id="A0A0F9ADP8"/>
<name>A0A0F9ADP8_9ZZZZ</name>
<dbReference type="EMBL" id="LAZR01046514">
    <property type="protein sequence ID" value="KKK96375.1"/>
    <property type="molecule type" value="Genomic_DNA"/>
</dbReference>
<protein>
    <recommendedName>
        <fullName evidence="1">ATP-grasp domain-containing protein</fullName>
    </recommendedName>
</protein>
<evidence type="ECO:0000313" key="2">
    <source>
        <dbReference type="EMBL" id="KKK96375.1"/>
    </source>
</evidence>
<feature type="domain" description="ATP-grasp" evidence="1">
    <location>
        <begin position="78"/>
        <end position="238"/>
    </location>
</feature>